<accession>A0A2C9VYY7</accession>
<name>A0A2C9VYY7_MANES</name>
<reference evidence="1" key="1">
    <citation type="submission" date="2016-02" db="EMBL/GenBank/DDBJ databases">
        <title>WGS assembly of Manihot esculenta.</title>
        <authorList>
            <person name="Bredeson J.V."/>
            <person name="Prochnik S.E."/>
            <person name="Lyons J.B."/>
            <person name="Schmutz J."/>
            <person name="Grimwood J."/>
            <person name="Vrebalov J."/>
            <person name="Bart R.S."/>
            <person name="Amuge T."/>
            <person name="Ferguson M.E."/>
            <person name="Green R."/>
            <person name="Putnam N."/>
            <person name="Stites J."/>
            <person name="Rounsley S."/>
            <person name="Rokhsar D.S."/>
        </authorList>
    </citation>
    <scope>NUCLEOTIDE SEQUENCE [LARGE SCALE GENOMIC DNA]</scope>
    <source>
        <tissue evidence="1">Leaf</tissue>
    </source>
</reference>
<proteinExistence type="predicted"/>
<gene>
    <name evidence="1" type="ORF">MANES_04G025900</name>
</gene>
<protein>
    <submittedName>
        <fullName evidence="1">Uncharacterized protein</fullName>
    </submittedName>
</protein>
<evidence type="ECO:0000313" key="1">
    <source>
        <dbReference type="EMBL" id="OAY51678.1"/>
    </source>
</evidence>
<sequence>MGITWNFPTKQSGNVWSFDMSKTDWFCFLTFVVII</sequence>
<dbReference type="AlphaFoldDB" id="A0A2C9VYY7"/>
<dbReference type="EMBL" id="CM004390">
    <property type="protein sequence ID" value="OAY51678.1"/>
    <property type="molecule type" value="Genomic_DNA"/>
</dbReference>
<organism evidence="1">
    <name type="scientific">Manihot esculenta</name>
    <name type="common">Cassava</name>
    <name type="synonym">Jatropha manihot</name>
    <dbReference type="NCBI Taxonomy" id="3983"/>
    <lineage>
        <taxon>Eukaryota</taxon>
        <taxon>Viridiplantae</taxon>
        <taxon>Streptophyta</taxon>
        <taxon>Embryophyta</taxon>
        <taxon>Tracheophyta</taxon>
        <taxon>Spermatophyta</taxon>
        <taxon>Magnoliopsida</taxon>
        <taxon>eudicotyledons</taxon>
        <taxon>Gunneridae</taxon>
        <taxon>Pentapetalae</taxon>
        <taxon>rosids</taxon>
        <taxon>fabids</taxon>
        <taxon>Malpighiales</taxon>
        <taxon>Euphorbiaceae</taxon>
        <taxon>Crotonoideae</taxon>
        <taxon>Manihoteae</taxon>
        <taxon>Manihot</taxon>
    </lineage>
</organism>